<dbReference type="HOGENOM" id="CLU_000445_88_2_10"/>
<dbReference type="STRING" id="1235788.C802_03192"/>
<name>R9IA24_9BACT</name>
<keyword evidence="1" id="KW-0805">Transcription regulation</keyword>
<evidence type="ECO:0000256" key="1">
    <source>
        <dbReference type="ARBA" id="ARBA00023015"/>
    </source>
</evidence>
<dbReference type="SUPFAM" id="SSF46689">
    <property type="entry name" value="Homeodomain-like"/>
    <property type="match status" value="1"/>
</dbReference>
<dbReference type="Proteomes" id="UP000014200">
    <property type="component" value="Unassembled WGS sequence"/>
</dbReference>
<proteinExistence type="predicted"/>
<dbReference type="Gene3D" id="1.10.10.60">
    <property type="entry name" value="Homeodomain-like"/>
    <property type="match status" value="1"/>
</dbReference>
<keyword evidence="3" id="KW-0804">Transcription</keyword>
<dbReference type="PANTHER" id="PTHR43280">
    <property type="entry name" value="ARAC-FAMILY TRANSCRIPTIONAL REGULATOR"/>
    <property type="match status" value="1"/>
</dbReference>
<evidence type="ECO:0000313" key="6">
    <source>
        <dbReference type="Proteomes" id="UP000014200"/>
    </source>
</evidence>
<dbReference type="EMBL" id="ASSP01000020">
    <property type="protein sequence ID" value="EOS10215.1"/>
    <property type="molecule type" value="Genomic_DNA"/>
</dbReference>
<dbReference type="InterPro" id="IPR009057">
    <property type="entry name" value="Homeodomain-like_sf"/>
</dbReference>
<keyword evidence="2" id="KW-0238">DNA-binding</keyword>
<evidence type="ECO:0000256" key="3">
    <source>
        <dbReference type="ARBA" id="ARBA00023163"/>
    </source>
</evidence>
<protein>
    <recommendedName>
        <fullName evidence="4">HTH araC/xylS-type domain-containing protein</fullName>
    </recommendedName>
</protein>
<dbReference type="GeneID" id="82153922"/>
<dbReference type="PATRIC" id="fig|1235788.3.peg.3283"/>
<dbReference type="RefSeq" id="WP_016277510.1">
    <property type="nucleotide sequence ID" value="NZ_JABVZU010000003.1"/>
</dbReference>
<evidence type="ECO:0000313" key="5">
    <source>
        <dbReference type="EMBL" id="EOS10215.1"/>
    </source>
</evidence>
<dbReference type="GO" id="GO:0043565">
    <property type="term" value="F:sequence-specific DNA binding"/>
    <property type="evidence" value="ECO:0007669"/>
    <property type="project" value="InterPro"/>
</dbReference>
<keyword evidence="6" id="KW-1185">Reference proteome</keyword>
<dbReference type="GO" id="GO:0003700">
    <property type="term" value="F:DNA-binding transcription factor activity"/>
    <property type="evidence" value="ECO:0007669"/>
    <property type="project" value="InterPro"/>
</dbReference>
<comment type="caution">
    <text evidence="5">The sequence shown here is derived from an EMBL/GenBank/DDBJ whole genome shotgun (WGS) entry which is preliminary data.</text>
</comment>
<dbReference type="PROSITE" id="PS01124">
    <property type="entry name" value="HTH_ARAC_FAMILY_2"/>
    <property type="match status" value="1"/>
</dbReference>
<feature type="domain" description="HTH araC/xylS-type" evidence="4">
    <location>
        <begin position="180"/>
        <end position="279"/>
    </location>
</feature>
<accession>R9IA24</accession>
<dbReference type="Pfam" id="PF12833">
    <property type="entry name" value="HTH_18"/>
    <property type="match status" value="1"/>
</dbReference>
<reference evidence="5 6" key="1">
    <citation type="submission" date="2013-04" db="EMBL/GenBank/DDBJ databases">
        <title>The Genome Sequence of Bacteroides massiliensis dnLKV3.</title>
        <authorList>
            <consortium name="The Broad Institute Genomics Platform"/>
            <consortium name="The Broad Institute Genome Sequencing Center for Infectious Disease"/>
            <person name="Earl A."/>
            <person name="Xavier R."/>
            <person name="Kuhn K."/>
            <person name="Stappenbeck T."/>
            <person name="Walker B."/>
            <person name="Young S."/>
            <person name="Zeng Q."/>
            <person name="Gargeya S."/>
            <person name="Fitzgerald M."/>
            <person name="Haas B."/>
            <person name="Abouelleil A."/>
            <person name="Allen A.W."/>
            <person name="Alvarado L."/>
            <person name="Arachchi H.M."/>
            <person name="Berlin A.M."/>
            <person name="Chapman S.B."/>
            <person name="Gainer-Dewar J."/>
            <person name="Goldberg J."/>
            <person name="Griggs A."/>
            <person name="Gujja S."/>
            <person name="Hansen M."/>
            <person name="Howarth C."/>
            <person name="Imamovic A."/>
            <person name="Ireland A."/>
            <person name="Larimer J."/>
            <person name="McCowan C."/>
            <person name="Murphy C."/>
            <person name="Pearson M."/>
            <person name="Poon T.W."/>
            <person name="Priest M."/>
            <person name="Roberts A."/>
            <person name="Saif S."/>
            <person name="Shea T."/>
            <person name="Sisk P."/>
            <person name="Sykes S."/>
            <person name="Wortman J."/>
            <person name="Nusbaum C."/>
            <person name="Birren B."/>
        </authorList>
    </citation>
    <scope>NUCLEOTIDE SEQUENCE [LARGE SCALE GENOMIC DNA]</scope>
    <source>
        <strain evidence="6">dnLKV3</strain>
    </source>
</reference>
<organism evidence="5 6">
    <name type="scientific">Phocaeicola sartorii</name>
    <dbReference type="NCBI Taxonomy" id="671267"/>
    <lineage>
        <taxon>Bacteria</taxon>
        <taxon>Pseudomonadati</taxon>
        <taxon>Bacteroidota</taxon>
        <taxon>Bacteroidia</taxon>
        <taxon>Bacteroidales</taxon>
        <taxon>Bacteroidaceae</taxon>
        <taxon>Phocaeicola</taxon>
    </lineage>
</organism>
<dbReference type="PANTHER" id="PTHR43280:SF32">
    <property type="entry name" value="TRANSCRIPTIONAL REGULATORY PROTEIN"/>
    <property type="match status" value="1"/>
</dbReference>
<dbReference type="InterPro" id="IPR018060">
    <property type="entry name" value="HTH_AraC"/>
</dbReference>
<dbReference type="AlphaFoldDB" id="R9IA24"/>
<evidence type="ECO:0000259" key="4">
    <source>
        <dbReference type="PROSITE" id="PS01124"/>
    </source>
</evidence>
<dbReference type="SMART" id="SM00342">
    <property type="entry name" value="HTH_ARAC"/>
    <property type="match status" value="1"/>
</dbReference>
<gene>
    <name evidence="5" type="ORF">C802_03192</name>
</gene>
<evidence type="ECO:0000256" key="2">
    <source>
        <dbReference type="ARBA" id="ARBA00023125"/>
    </source>
</evidence>
<sequence>MLLQPSDKLQIRYFETVFSEFEDRPLRLRHGIYMAIISGSATLETETDTYYLVSQMELSFISGCIIRCSNRSEDFRVRVFTYTFGLLTQISLPIDHIYFDYNEAHPTYIHTPDKRSQRTWHELLLWMDMAKMLFADGADIKFQEMQEKTFLQGFWMWNFGTIQERVETSKGFSNTQLIVHRFIRMVKAEAVCHHRADYYADKLNITQRYLNKIVWQHTCGRTPKQLIDTQLIAEIKENLLDTTLSITQLAYSLNFPDQSYLSRFFRRHTGMSPAQYRQQRSIYNDL</sequence>
<dbReference type="OrthoDB" id="1372329at2"/>